<dbReference type="PANTHER" id="PTHR42852">
    <property type="entry name" value="THIOL:DISULFIDE INTERCHANGE PROTEIN DSBE"/>
    <property type="match status" value="1"/>
</dbReference>
<dbReference type="PANTHER" id="PTHR42852:SF6">
    <property type="entry name" value="THIOL:DISULFIDE INTERCHANGE PROTEIN DSBE"/>
    <property type="match status" value="1"/>
</dbReference>
<dbReference type="GO" id="GO:0017004">
    <property type="term" value="P:cytochrome complex assembly"/>
    <property type="evidence" value="ECO:0007669"/>
    <property type="project" value="UniProtKB-KW"/>
</dbReference>
<dbReference type="InterPro" id="IPR050553">
    <property type="entry name" value="Thioredoxin_ResA/DsbE_sf"/>
</dbReference>
<dbReference type="InterPro" id="IPR013740">
    <property type="entry name" value="Redoxin"/>
</dbReference>
<keyword evidence="7" id="KW-1185">Reference proteome</keyword>
<evidence type="ECO:0000256" key="1">
    <source>
        <dbReference type="ARBA" id="ARBA00004196"/>
    </source>
</evidence>
<evidence type="ECO:0000313" key="7">
    <source>
        <dbReference type="Proteomes" id="UP000192678"/>
    </source>
</evidence>
<dbReference type="GO" id="GO:0016491">
    <property type="term" value="F:oxidoreductase activity"/>
    <property type="evidence" value="ECO:0007669"/>
    <property type="project" value="InterPro"/>
</dbReference>
<dbReference type="CDD" id="cd02966">
    <property type="entry name" value="TlpA_like_family"/>
    <property type="match status" value="1"/>
</dbReference>
<sequence>MIFMLCVYTGITFGQKAETKVTIEITSIKPDSIWVADYGEVFFAKPGKDNRYVLNFKHDKPLKVRMGFDKPEKRSMTLYLEQGDQLNIVTDFDKNSSFSGKGAENTRVFHECTRVHASAYEKKGKEIGDKILSPADAIKTYYELGQLKLNTLEANRQKVSATFYNDCYISFSCEKLGLPILLPRYYVTPEKKFSECIPDSYWDLEKDIRIDDQFTTNPDYVGFMTNVFPIFLSNREKFKLGTLDKTLSPEAEVKFKIALVEKIYPEKLKRAALFGIVNSAVGSTKELSLIRPLMDDFIAKYATEGQAKELRANYLKVDKLSAGKTPPPFILKDLNGKDVTLKDFAGKVIYMDFWASWCSPCRYEMKNGSPKLHAKFKDNKDVVFLYVSLDSKMDAWKKAIADDKIEGIHVLSQANSGVDSPVGKAFNIQGIPRYVIIGRDGKIFDIDAPRPSQDITQTKINEALNAKR</sequence>
<dbReference type="AlphaFoldDB" id="A0A1W2EZL8"/>
<keyword evidence="3" id="KW-1015">Disulfide bond</keyword>
<evidence type="ECO:0000259" key="5">
    <source>
        <dbReference type="PROSITE" id="PS51352"/>
    </source>
</evidence>
<proteinExistence type="predicted"/>
<protein>
    <submittedName>
        <fullName evidence="6">Thiol-disulfide isomerase or thioredoxin</fullName>
    </submittedName>
</protein>
<evidence type="ECO:0000256" key="4">
    <source>
        <dbReference type="ARBA" id="ARBA00023284"/>
    </source>
</evidence>
<dbReference type="SUPFAM" id="SSF52833">
    <property type="entry name" value="Thioredoxin-like"/>
    <property type="match status" value="1"/>
</dbReference>
<evidence type="ECO:0000256" key="2">
    <source>
        <dbReference type="ARBA" id="ARBA00022748"/>
    </source>
</evidence>
<keyword evidence="4" id="KW-0676">Redox-active center</keyword>
<dbReference type="InterPro" id="IPR013766">
    <property type="entry name" value="Thioredoxin_domain"/>
</dbReference>
<dbReference type="EMBL" id="FWYB01000018">
    <property type="protein sequence ID" value="SMD15125.1"/>
    <property type="molecule type" value="Genomic_DNA"/>
</dbReference>
<gene>
    <name evidence="6" type="ORF">SAMN04488101_11821</name>
</gene>
<keyword evidence="2" id="KW-0201">Cytochrome c-type biogenesis</keyword>
<organism evidence="6 7">
    <name type="scientific">Pedobacter nyackensis</name>
    <dbReference type="NCBI Taxonomy" id="475255"/>
    <lineage>
        <taxon>Bacteria</taxon>
        <taxon>Pseudomonadati</taxon>
        <taxon>Bacteroidota</taxon>
        <taxon>Sphingobacteriia</taxon>
        <taxon>Sphingobacteriales</taxon>
        <taxon>Sphingobacteriaceae</taxon>
        <taxon>Pedobacter</taxon>
    </lineage>
</organism>
<keyword evidence="6" id="KW-0413">Isomerase</keyword>
<feature type="domain" description="Thioredoxin" evidence="5">
    <location>
        <begin position="320"/>
        <end position="465"/>
    </location>
</feature>
<evidence type="ECO:0000313" key="6">
    <source>
        <dbReference type="EMBL" id="SMD15125.1"/>
    </source>
</evidence>
<accession>A0A1W2EZL8</accession>
<name>A0A1W2EZL8_9SPHI</name>
<comment type="subcellular location">
    <subcellularLocation>
        <location evidence="1">Cell envelope</location>
    </subcellularLocation>
</comment>
<dbReference type="InterPro" id="IPR036249">
    <property type="entry name" value="Thioredoxin-like_sf"/>
</dbReference>
<evidence type="ECO:0000256" key="3">
    <source>
        <dbReference type="ARBA" id="ARBA00023157"/>
    </source>
</evidence>
<dbReference type="Pfam" id="PF08534">
    <property type="entry name" value="Redoxin"/>
    <property type="match status" value="1"/>
</dbReference>
<reference evidence="6 7" key="1">
    <citation type="submission" date="2017-04" db="EMBL/GenBank/DDBJ databases">
        <authorList>
            <person name="Afonso C.L."/>
            <person name="Miller P.J."/>
            <person name="Scott M.A."/>
            <person name="Spackman E."/>
            <person name="Goraichik I."/>
            <person name="Dimitrov K.M."/>
            <person name="Suarez D.L."/>
            <person name="Swayne D.E."/>
        </authorList>
    </citation>
    <scope>NUCLEOTIDE SEQUENCE [LARGE SCALE GENOMIC DNA]</scope>
    <source>
        <strain evidence="6 7">DSM 19625</strain>
    </source>
</reference>
<dbReference type="Proteomes" id="UP000192678">
    <property type="component" value="Unassembled WGS sequence"/>
</dbReference>
<dbReference type="Gene3D" id="3.40.30.10">
    <property type="entry name" value="Glutaredoxin"/>
    <property type="match status" value="1"/>
</dbReference>
<dbReference type="PROSITE" id="PS51352">
    <property type="entry name" value="THIOREDOXIN_2"/>
    <property type="match status" value="1"/>
</dbReference>
<dbReference type="GO" id="GO:0030313">
    <property type="term" value="C:cell envelope"/>
    <property type="evidence" value="ECO:0007669"/>
    <property type="project" value="UniProtKB-SubCell"/>
</dbReference>
<dbReference type="STRING" id="475255.SAMN04488101_11821"/>
<dbReference type="GO" id="GO:0016853">
    <property type="term" value="F:isomerase activity"/>
    <property type="evidence" value="ECO:0007669"/>
    <property type="project" value="UniProtKB-KW"/>
</dbReference>